<dbReference type="Gene3D" id="3.40.190.10">
    <property type="entry name" value="Periplasmic binding protein-like II"/>
    <property type="match status" value="1"/>
</dbReference>
<dbReference type="EMBL" id="JARGYC010000002">
    <property type="protein sequence ID" value="MDF0599378.1"/>
    <property type="molecule type" value="Genomic_DNA"/>
</dbReference>
<feature type="signal peptide" evidence="2">
    <location>
        <begin position="1"/>
        <end position="20"/>
    </location>
</feature>
<evidence type="ECO:0000256" key="2">
    <source>
        <dbReference type="SAM" id="SignalP"/>
    </source>
</evidence>
<dbReference type="RefSeq" id="WP_275565521.1">
    <property type="nucleotide sequence ID" value="NZ_JARGYC010000002.1"/>
</dbReference>
<dbReference type="InterPro" id="IPR042100">
    <property type="entry name" value="Bug_dom1"/>
</dbReference>
<dbReference type="Proteomes" id="UP001220964">
    <property type="component" value="Unassembled WGS sequence"/>
</dbReference>
<evidence type="ECO:0000256" key="1">
    <source>
        <dbReference type="ARBA" id="ARBA00006987"/>
    </source>
</evidence>
<reference evidence="3" key="1">
    <citation type="submission" date="2023-03" db="EMBL/GenBank/DDBJ databases">
        <title>Multiphase analysis and comparison of six strains from genera Psychromarinibacter, Lutimaribacter, and Maritimibacter, including a novel species: Psychromarinibacter sediminicola sp. nov.</title>
        <authorList>
            <person name="Wang Y.-H."/>
            <person name="Ye M.-Q."/>
            <person name="Du Z.-J."/>
        </authorList>
    </citation>
    <scope>NUCLEOTIDE SEQUENCE</scope>
    <source>
        <strain evidence="3">C21-152</strain>
    </source>
</reference>
<dbReference type="PANTHER" id="PTHR42928">
    <property type="entry name" value="TRICARBOXYLATE-BINDING PROTEIN"/>
    <property type="match status" value="1"/>
</dbReference>
<evidence type="ECO:0000313" key="3">
    <source>
        <dbReference type="EMBL" id="MDF0599378.1"/>
    </source>
</evidence>
<proteinExistence type="inferred from homology"/>
<sequence length="327" mass="35527">MRRLLGLTAAAMLLANSAQAEFPERNIENIYPWGPGATMAASQVIADAMGEELGVNISVVSTPGAAGTKAFRTALDKPADGYTIFDGYVAPLVLQPMFDNADWTYEDFTPLWSATSNSFAIVVREGDDRFPDFPALVDYMKENPGDLRYSPGVADALPHMVAAKVMQTSDVVGQVVPYPEIDNAIKDLRGGVLDFMVINPGVYAANKDDVRVLAVLSELEGASETYDGAPRVQDFGIELGMTGLAPMGWNWWLVRKETPDDVVAKLREAMGAALARDEVNQRLLDMGYVPLGYGPDQYEEIVAPVASDLKSGIDAIAWEKEKLQETQ</sequence>
<comment type="caution">
    <text evidence="3">The sequence shown here is derived from an EMBL/GenBank/DDBJ whole genome shotgun (WGS) entry which is preliminary data.</text>
</comment>
<organism evidence="3 4">
    <name type="scientific">Psychromarinibacter sediminicola</name>
    <dbReference type="NCBI Taxonomy" id="3033385"/>
    <lineage>
        <taxon>Bacteria</taxon>
        <taxon>Pseudomonadati</taxon>
        <taxon>Pseudomonadota</taxon>
        <taxon>Alphaproteobacteria</taxon>
        <taxon>Rhodobacterales</taxon>
        <taxon>Paracoccaceae</taxon>
        <taxon>Psychromarinibacter</taxon>
    </lineage>
</organism>
<dbReference type="PANTHER" id="PTHR42928:SF5">
    <property type="entry name" value="BLR1237 PROTEIN"/>
    <property type="match status" value="1"/>
</dbReference>
<comment type="similarity">
    <text evidence="1">Belongs to the UPF0065 (bug) family.</text>
</comment>
<keyword evidence="2" id="KW-0732">Signal</keyword>
<name>A0AAE3T786_9RHOB</name>
<accession>A0AAE3T786</accession>
<dbReference type="Gene3D" id="3.40.190.150">
    <property type="entry name" value="Bordetella uptake gene, domain 1"/>
    <property type="match status" value="1"/>
</dbReference>
<evidence type="ECO:0000313" key="4">
    <source>
        <dbReference type="Proteomes" id="UP001220964"/>
    </source>
</evidence>
<gene>
    <name evidence="3" type="ORF">P1J78_01405</name>
</gene>
<dbReference type="InterPro" id="IPR005064">
    <property type="entry name" value="BUG"/>
</dbReference>
<protein>
    <submittedName>
        <fullName evidence="3">Tripartite tricarboxylate transporter substrate-binding protein</fullName>
    </submittedName>
</protein>
<dbReference type="Pfam" id="PF03401">
    <property type="entry name" value="TctC"/>
    <property type="match status" value="1"/>
</dbReference>
<feature type="chain" id="PRO_5042007385" evidence="2">
    <location>
        <begin position="21"/>
        <end position="327"/>
    </location>
</feature>
<dbReference type="AlphaFoldDB" id="A0AAE3T786"/>
<keyword evidence="4" id="KW-1185">Reference proteome</keyword>